<proteinExistence type="predicted"/>
<dbReference type="AlphaFoldDB" id="A0A2Z6RZT6"/>
<keyword evidence="1" id="KW-1133">Transmembrane helix</keyword>
<evidence type="ECO:0000313" key="2">
    <source>
        <dbReference type="EMBL" id="GBC03995.1"/>
    </source>
</evidence>
<reference evidence="2 3" key="1">
    <citation type="submission" date="2017-11" db="EMBL/GenBank/DDBJ databases">
        <title>The genome of Rhizophagus clarus HR1 reveals common genetic basis of auxotrophy among arbuscular mycorrhizal fungi.</title>
        <authorList>
            <person name="Kobayashi Y."/>
        </authorList>
    </citation>
    <scope>NUCLEOTIDE SEQUENCE [LARGE SCALE GENOMIC DNA]</scope>
    <source>
        <strain evidence="2 3">HR1</strain>
    </source>
</reference>
<evidence type="ECO:0000313" key="3">
    <source>
        <dbReference type="Proteomes" id="UP000247702"/>
    </source>
</evidence>
<keyword evidence="1" id="KW-0472">Membrane</keyword>
<evidence type="ECO:0000256" key="1">
    <source>
        <dbReference type="SAM" id="Phobius"/>
    </source>
</evidence>
<comment type="caution">
    <text evidence="2">The sequence shown here is derived from an EMBL/GenBank/DDBJ whole genome shotgun (WGS) entry which is preliminary data.</text>
</comment>
<organism evidence="2 3">
    <name type="scientific">Rhizophagus clarus</name>
    <dbReference type="NCBI Taxonomy" id="94130"/>
    <lineage>
        <taxon>Eukaryota</taxon>
        <taxon>Fungi</taxon>
        <taxon>Fungi incertae sedis</taxon>
        <taxon>Mucoromycota</taxon>
        <taxon>Glomeromycotina</taxon>
        <taxon>Glomeromycetes</taxon>
        <taxon>Glomerales</taxon>
        <taxon>Glomeraceae</taxon>
        <taxon>Rhizophagus</taxon>
    </lineage>
</organism>
<dbReference type="Proteomes" id="UP000247702">
    <property type="component" value="Unassembled WGS sequence"/>
</dbReference>
<keyword evidence="3" id="KW-1185">Reference proteome</keyword>
<sequence>MNNLIFLLSFILFSIYIYVIECLFFFRSKGGTLKETKAARRDSNYFITVLKTLSERFNRSATSILDNSTQYTLGGTVILIGIQQICKKAQLMIVEKKNFFIH</sequence>
<accession>A0A2Z6RZT6</accession>
<feature type="transmembrane region" description="Helical" evidence="1">
    <location>
        <begin position="6"/>
        <end position="26"/>
    </location>
</feature>
<protein>
    <submittedName>
        <fullName evidence="2">Uncharacterized protein</fullName>
    </submittedName>
</protein>
<keyword evidence="1" id="KW-0812">Transmembrane</keyword>
<gene>
    <name evidence="2" type="ORF">RclHR1_05450005</name>
</gene>
<dbReference type="EMBL" id="BEXD01003921">
    <property type="protein sequence ID" value="GBC03995.1"/>
    <property type="molecule type" value="Genomic_DNA"/>
</dbReference>
<name>A0A2Z6RZT6_9GLOM</name>